<dbReference type="Pfam" id="PF02437">
    <property type="entry name" value="Ski_Sno_DHD"/>
    <property type="match status" value="1"/>
</dbReference>
<feature type="region of interest" description="Disordered" evidence="1">
    <location>
        <begin position="13"/>
        <end position="36"/>
    </location>
</feature>
<comment type="caution">
    <text evidence="3">The sequence shown here is derived from an EMBL/GenBank/DDBJ whole genome shotgun (WGS) entry which is preliminary data.</text>
</comment>
<dbReference type="InterPro" id="IPR023216">
    <property type="entry name" value="Tscrpt_reg_SKI_SnoN"/>
</dbReference>
<dbReference type="SMART" id="SM01046">
    <property type="entry name" value="c-SKI_SMAD_bind"/>
    <property type="match status" value="1"/>
</dbReference>
<dbReference type="FunFam" id="3.10.260.20:FF:000003">
    <property type="entry name" value="SKI family transcriptional corepressor 1 homolog-B-like"/>
    <property type="match status" value="1"/>
</dbReference>
<dbReference type="Pfam" id="PF08782">
    <property type="entry name" value="c-SKI_SMAD_bind"/>
    <property type="match status" value="1"/>
</dbReference>
<dbReference type="GO" id="GO:0030514">
    <property type="term" value="P:negative regulation of BMP signaling pathway"/>
    <property type="evidence" value="ECO:0007669"/>
    <property type="project" value="TreeGrafter"/>
</dbReference>
<name>A0A8J2KNW9_9HEXA</name>
<dbReference type="GO" id="GO:0046332">
    <property type="term" value="F:SMAD binding"/>
    <property type="evidence" value="ECO:0007669"/>
    <property type="project" value="InterPro"/>
</dbReference>
<evidence type="ECO:0000313" key="3">
    <source>
        <dbReference type="EMBL" id="CAG7820388.1"/>
    </source>
</evidence>
<dbReference type="EMBL" id="CAJVCH010476976">
    <property type="protein sequence ID" value="CAG7820388.1"/>
    <property type="molecule type" value="Genomic_DNA"/>
</dbReference>
<feature type="compositionally biased region" description="Polar residues" evidence="1">
    <location>
        <begin position="328"/>
        <end position="340"/>
    </location>
</feature>
<dbReference type="PANTHER" id="PTHR10005:SF26">
    <property type="entry name" value="CORL"/>
    <property type="match status" value="1"/>
</dbReference>
<dbReference type="AlphaFoldDB" id="A0A8J2KNW9"/>
<dbReference type="GO" id="GO:0005634">
    <property type="term" value="C:nucleus"/>
    <property type="evidence" value="ECO:0007669"/>
    <property type="project" value="TreeGrafter"/>
</dbReference>
<dbReference type="Proteomes" id="UP000708208">
    <property type="component" value="Unassembled WGS sequence"/>
</dbReference>
<feature type="compositionally biased region" description="Low complexity" evidence="1">
    <location>
        <begin position="735"/>
        <end position="763"/>
    </location>
</feature>
<feature type="compositionally biased region" description="Low complexity" evidence="1">
    <location>
        <begin position="286"/>
        <end position="327"/>
    </location>
</feature>
<feature type="region of interest" description="Disordered" evidence="1">
    <location>
        <begin position="603"/>
        <end position="648"/>
    </location>
</feature>
<feature type="compositionally biased region" description="Low complexity" evidence="1">
    <location>
        <begin position="610"/>
        <end position="619"/>
    </location>
</feature>
<evidence type="ECO:0000259" key="2">
    <source>
        <dbReference type="SMART" id="SM01046"/>
    </source>
</evidence>
<dbReference type="InterPro" id="IPR014890">
    <property type="entry name" value="c-SKI_SMAD4-bd_dom"/>
</dbReference>
<dbReference type="GO" id="GO:0005737">
    <property type="term" value="C:cytoplasm"/>
    <property type="evidence" value="ECO:0007669"/>
    <property type="project" value="TreeGrafter"/>
</dbReference>
<feature type="region of interest" description="Disordered" evidence="1">
    <location>
        <begin position="283"/>
        <end position="349"/>
    </location>
</feature>
<organism evidence="3 4">
    <name type="scientific">Allacma fusca</name>
    <dbReference type="NCBI Taxonomy" id="39272"/>
    <lineage>
        <taxon>Eukaryota</taxon>
        <taxon>Metazoa</taxon>
        <taxon>Ecdysozoa</taxon>
        <taxon>Arthropoda</taxon>
        <taxon>Hexapoda</taxon>
        <taxon>Collembola</taxon>
        <taxon>Symphypleona</taxon>
        <taxon>Sminthuridae</taxon>
        <taxon>Allacma</taxon>
    </lineage>
</organism>
<feature type="compositionally biased region" description="Basic residues" evidence="1">
    <location>
        <begin position="712"/>
        <end position="722"/>
    </location>
</feature>
<dbReference type="GO" id="GO:0005667">
    <property type="term" value="C:transcription regulator complex"/>
    <property type="evidence" value="ECO:0007669"/>
    <property type="project" value="TreeGrafter"/>
</dbReference>
<evidence type="ECO:0000256" key="1">
    <source>
        <dbReference type="SAM" id="MobiDB-lite"/>
    </source>
</evidence>
<dbReference type="GO" id="GO:0000981">
    <property type="term" value="F:DNA-binding transcription factor activity, RNA polymerase II-specific"/>
    <property type="evidence" value="ECO:0007669"/>
    <property type="project" value="TreeGrafter"/>
</dbReference>
<accession>A0A8J2KNW9</accession>
<gene>
    <name evidence="3" type="ORF">AFUS01_LOCUS30780</name>
</gene>
<feature type="compositionally biased region" description="Acidic residues" evidence="1">
    <location>
        <begin position="620"/>
        <end position="639"/>
    </location>
</feature>
<feature type="compositionally biased region" description="Basic and acidic residues" evidence="1">
    <location>
        <begin position="234"/>
        <end position="243"/>
    </location>
</feature>
<dbReference type="OrthoDB" id="3938623at2759"/>
<dbReference type="PANTHER" id="PTHR10005">
    <property type="entry name" value="SKI ONCOGENE-RELATED"/>
    <property type="match status" value="1"/>
</dbReference>
<feature type="compositionally biased region" description="Polar residues" evidence="1">
    <location>
        <begin position="222"/>
        <end position="233"/>
    </location>
</feature>
<dbReference type="CDD" id="cd21080">
    <property type="entry name" value="DHD_Skor"/>
    <property type="match status" value="1"/>
</dbReference>
<proteinExistence type="predicted"/>
<dbReference type="GO" id="GO:0000122">
    <property type="term" value="P:negative regulation of transcription by RNA polymerase II"/>
    <property type="evidence" value="ECO:0007669"/>
    <property type="project" value="TreeGrafter"/>
</dbReference>
<evidence type="ECO:0000313" key="4">
    <source>
        <dbReference type="Proteomes" id="UP000708208"/>
    </source>
</evidence>
<reference evidence="3" key="1">
    <citation type="submission" date="2021-06" db="EMBL/GenBank/DDBJ databases">
        <authorList>
            <person name="Hodson N. C."/>
            <person name="Mongue J. A."/>
            <person name="Jaron S. K."/>
        </authorList>
    </citation>
    <scope>NUCLEOTIDE SEQUENCE</scope>
</reference>
<feature type="region of interest" description="Disordered" evidence="1">
    <location>
        <begin position="217"/>
        <end position="243"/>
    </location>
</feature>
<keyword evidence="4" id="KW-1185">Reference proteome</keyword>
<feature type="region of interest" description="Disordered" evidence="1">
    <location>
        <begin position="700"/>
        <end position="763"/>
    </location>
</feature>
<sequence length="763" mass="82969">MCEASSLTDLENLDNSKMESSHKRSHGHGDSIGTPKQNQVGTVMLFGVPIVSLVMDGKERLCLAQISSTLLKEFSYNEIHNRRVALGITCIQCTPVQLEILRRAGAMPVTSRRCGMITRREAERLCQSFLGDHAPPQLPENFAFEVYHECAWGCRGAFVPSRYNSSRAKCIRCSFCQLFFSPNKFIFHSHRLPDSRYVQPDAANFNSWRRHLKLCGDPPEEVSSSPTLYSKISPSKDDGNRSKESLVHNITSSVMATAQIVHAWEDVKAMFNGGTRKRLLAAHSIPSPQSRQRPPPSSSSGQKHSMSSAPNSSSSMNSNTNSSSVSSRAATPQISRQGQGQPFGHPCDLPSAIAASSASAFINSASPLLSPSPRIDAIWNPGISSAAAAAAAAAVAASRQCQMNANSSPTMPPLPFHPLSIPWLRRPLFPFSHPFGPTCKLFGENANGIIPPDTMGSSLVGNRPTSQNQMQNQNINMSAFKPVGRSAEQLFSWLNNNNIHNVAGMMHATTLPEDLSVGSSCPTDLHQDSNLTPVHPTKGGNLIYGNVNHALLLHQPTLIAHPDGTKEMLVNPSLSSSDSSSATNAHVIDTKKFISHSSQVMVSGEGRHPNVNNNHNGSNEDTEDEENVDIESTEADPEECSSTSNGCNVPNWMKNVNNNGNQSTLSTGNGNRGGKVKRAMIDRGEDDMDEDEPKRHVHLESHNFQRHVGSNKSHHGGGKKKRLWDCDRRIINIKTSSSTDQRLDTSRSSSSNSTTPDLLSLTD</sequence>
<dbReference type="InterPro" id="IPR003380">
    <property type="entry name" value="SKI/SNO/DAC"/>
</dbReference>
<protein>
    <recommendedName>
        <fullName evidence="2">c-SKI SMAD4-binding domain-containing protein</fullName>
    </recommendedName>
</protein>
<feature type="domain" description="c-SKI SMAD4-binding" evidence="2">
    <location>
        <begin position="143"/>
        <end position="237"/>
    </location>
</feature>
<dbReference type="GO" id="GO:0000978">
    <property type="term" value="F:RNA polymerase II cis-regulatory region sequence-specific DNA binding"/>
    <property type="evidence" value="ECO:0007669"/>
    <property type="project" value="TreeGrafter"/>
</dbReference>